<dbReference type="Proteomes" id="UP000050360">
    <property type="component" value="Unassembled WGS sequence"/>
</dbReference>
<dbReference type="PANTHER" id="PTHR35866:SF1">
    <property type="entry name" value="YKGJ FAMILY CYSTEINE CLUSTER PROTEIN"/>
    <property type="match status" value="1"/>
</dbReference>
<dbReference type="PANTHER" id="PTHR35866">
    <property type="entry name" value="PUTATIVE-RELATED"/>
    <property type="match status" value="1"/>
</dbReference>
<evidence type="ECO:0000313" key="1">
    <source>
        <dbReference type="EMBL" id="KPQ44768.1"/>
    </source>
</evidence>
<protein>
    <submittedName>
        <fullName evidence="1">Flagellin N-methylase</fullName>
    </submittedName>
</protein>
<dbReference type="InterPro" id="IPR005358">
    <property type="entry name" value="Puta_zinc/iron-chelating_dom"/>
</dbReference>
<keyword evidence="1" id="KW-0969">Cilium</keyword>
<dbReference type="GO" id="GO:0032259">
    <property type="term" value="P:methylation"/>
    <property type="evidence" value="ECO:0007669"/>
    <property type="project" value="UniProtKB-KW"/>
</dbReference>
<proteinExistence type="predicted"/>
<accession>A0A0P8A909</accession>
<dbReference type="EMBL" id="LKCM01000058">
    <property type="protein sequence ID" value="KPQ44768.1"/>
    <property type="molecule type" value="Genomic_DNA"/>
</dbReference>
<gene>
    <name evidence="1" type="ORF">MPEBLZ_00654</name>
</gene>
<comment type="caution">
    <text evidence="1">The sequence shown here is derived from an EMBL/GenBank/DDBJ whole genome shotgun (WGS) entry which is preliminary data.</text>
</comment>
<keyword evidence="1" id="KW-0808">Transferase</keyword>
<dbReference type="AlphaFoldDB" id="A0A0P8A909"/>
<organism evidence="1 2">
    <name type="scientific">Candidatus Methanoperedens nitratireducens</name>
    <dbReference type="NCBI Taxonomy" id="1392998"/>
    <lineage>
        <taxon>Archaea</taxon>
        <taxon>Methanobacteriati</taxon>
        <taxon>Methanobacteriota</taxon>
        <taxon>Stenosarchaea group</taxon>
        <taxon>Methanomicrobia</taxon>
        <taxon>Methanosarcinales</taxon>
        <taxon>ANME-2 cluster</taxon>
        <taxon>Candidatus Methanoperedentaceae</taxon>
        <taxon>Candidatus Methanoperedens</taxon>
    </lineage>
</organism>
<evidence type="ECO:0000313" key="2">
    <source>
        <dbReference type="Proteomes" id="UP000050360"/>
    </source>
</evidence>
<keyword evidence="1" id="KW-0966">Cell projection</keyword>
<keyword evidence="1" id="KW-0282">Flagellum</keyword>
<dbReference type="Pfam" id="PF03692">
    <property type="entry name" value="CxxCxxCC"/>
    <property type="match status" value="1"/>
</dbReference>
<sequence>MQISFKACDIGLCKSLCCRNCAVLTKAEVSELITNVNKEYSLELEPKKFFRKVRGERGIYYAIKMIKGRCIFLNKENRCRIYLCRPTLCKLYPVIDTGKVDELCPIAKDLPPDAIIGLKRRYAEEVDEDIKAEQTFLFV</sequence>
<keyword evidence="1" id="KW-0489">Methyltransferase</keyword>
<reference evidence="1 2" key="1">
    <citation type="submission" date="2015-09" db="EMBL/GenBank/DDBJ databases">
        <title>A metagenomics-based metabolic model of nitrate-dependent anaerobic oxidation of methane by Methanoperedens-like archaea.</title>
        <authorList>
            <person name="Arshad A."/>
            <person name="Speth D.R."/>
            <person name="De Graaf R.M."/>
            <person name="Op Den Camp H.J."/>
            <person name="Jetten M.S."/>
            <person name="Welte C.U."/>
        </authorList>
    </citation>
    <scope>NUCLEOTIDE SEQUENCE [LARGE SCALE GENOMIC DNA]</scope>
</reference>
<name>A0A0P8A909_9EURY</name>
<dbReference type="GO" id="GO:0008168">
    <property type="term" value="F:methyltransferase activity"/>
    <property type="evidence" value="ECO:0007669"/>
    <property type="project" value="UniProtKB-KW"/>
</dbReference>